<dbReference type="GO" id="GO:0004449">
    <property type="term" value="F:isocitrate dehydrogenase (NAD+) activity"/>
    <property type="evidence" value="ECO:0007669"/>
    <property type="project" value="UniProtKB-EC"/>
</dbReference>
<dbReference type="EC" id="1.1.1.41" evidence="3"/>
<feature type="domain" description="Isopropylmalate dehydrogenase-like" evidence="11">
    <location>
        <begin position="2"/>
        <end position="135"/>
    </location>
</feature>
<evidence type="ECO:0000256" key="10">
    <source>
        <dbReference type="ARBA" id="ARBA00042862"/>
    </source>
</evidence>
<keyword evidence="5" id="KW-0560">Oxidoreductase</keyword>
<dbReference type="GO" id="GO:0006102">
    <property type="term" value="P:isocitrate metabolic process"/>
    <property type="evidence" value="ECO:0007669"/>
    <property type="project" value="TreeGrafter"/>
</dbReference>
<reference evidence="12" key="2">
    <citation type="submission" date="2025-09" db="UniProtKB">
        <authorList>
            <consortium name="Ensembl"/>
        </authorList>
    </citation>
    <scope>IDENTIFICATION</scope>
</reference>
<dbReference type="PANTHER" id="PTHR11835:SF34">
    <property type="entry name" value="ISOCITRATE DEHYDROGENASE [NAD] SUBUNIT ALPHA, MITOCHONDRIAL"/>
    <property type="match status" value="1"/>
</dbReference>
<dbReference type="Pfam" id="PF00180">
    <property type="entry name" value="Iso_dh"/>
    <property type="match status" value="1"/>
</dbReference>
<protein>
    <recommendedName>
        <fullName evidence="8">Isocitrate dehydrogenase [NAD] subunit alpha, mitochondrial</fullName>
        <ecNumber evidence="3">1.1.1.41</ecNumber>
    </recommendedName>
    <alternativeName>
        <fullName evidence="10">Isocitric dehydrogenase subunit alpha</fullName>
    </alternativeName>
    <alternativeName>
        <fullName evidence="9">NAD(+)-specific ICDH subunit alpha</fullName>
    </alternativeName>
</protein>
<name>A0A3Q1FXQ2_9TELE</name>
<dbReference type="Ensembl" id="ENSAPOT00000011906.1">
    <property type="protein sequence ID" value="ENSAPOP00000023176.1"/>
    <property type="gene ID" value="ENSAPOG00000004829.1"/>
</dbReference>
<dbReference type="GO" id="GO:0005739">
    <property type="term" value="C:mitochondrion"/>
    <property type="evidence" value="ECO:0007669"/>
    <property type="project" value="TreeGrafter"/>
</dbReference>
<dbReference type="SMART" id="SM01329">
    <property type="entry name" value="Iso_dh"/>
    <property type="match status" value="1"/>
</dbReference>
<dbReference type="Proteomes" id="UP000257200">
    <property type="component" value="Unplaced"/>
</dbReference>
<accession>A0A3Q1FXQ2</accession>
<evidence type="ECO:0000256" key="9">
    <source>
        <dbReference type="ARBA" id="ARBA00042642"/>
    </source>
</evidence>
<evidence type="ECO:0000313" key="13">
    <source>
        <dbReference type="Proteomes" id="UP000257200"/>
    </source>
</evidence>
<dbReference type="InterPro" id="IPR024084">
    <property type="entry name" value="IsoPropMal-DH-like_dom"/>
</dbReference>
<comment type="subunit">
    <text evidence="2">Heterooligomer of subunits alpha (IDH3A), beta (IDH3B), and gamma (IDH3G) in the apparent ratio of 2:1:1. The heterodimer containing one IDH3A and one IDH3B subunit and the heterodimer containing one IDH3A and one IDH3G subunit assemble into a heterotetramer (which contains two subunits of IDH3A, one of IDH3B and one of IDH3G) and further into the heterooctamer.</text>
</comment>
<evidence type="ECO:0000259" key="11">
    <source>
        <dbReference type="SMART" id="SM01329"/>
    </source>
</evidence>
<evidence type="ECO:0000256" key="2">
    <source>
        <dbReference type="ARBA" id="ARBA00011525"/>
    </source>
</evidence>
<evidence type="ECO:0000256" key="8">
    <source>
        <dbReference type="ARBA" id="ARBA00040843"/>
    </source>
</evidence>
<dbReference type="SUPFAM" id="SSF53659">
    <property type="entry name" value="Isocitrate/Isopropylmalate dehydrogenase-like"/>
    <property type="match status" value="1"/>
</dbReference>
<dbReference type="GO" id="GO:0006099">
    <property type="term" value="P:tricarboxylic acid cycle"/>
    <property type="evidence" value="ECO:0007669"/>
    <property type="project" value="UniProtKB-KW"/>
</dbReference>
<evidence type="ECO:0000256" key="1">
    <source>
        <dbReference type="ARBA" id="ARBA00007769"/>
    </source>
</evidence>
<evidence type="ECO:0000256" key="3">
    <source>
        <dbReference type="ARBA" id="ARBA00013012"/>
    </source>
</evidence>
<evidence type="ECO:0000256" key="5">
    <source>
        <dbReference type="ARBA" id="ARBA00023002"/>
    </source>
</evidence>
<sequence>SGRAERDTISAIFSIIKMVVHHYPSGFDNALDVSVGDILSDLCAGLIGVTPSGNISTIGVAIFESVHGTIPNIADLDLVNLTALLLSAVMMLCHMGLHDYGHKIHTACFDIIRDEKVLTKDLGGNSKCSEFTADICHQVKPIKVVSEISLVVFFA</sequence>
<keyword evidence="4" id="KW-0816">Tricarboxylic acid cycle</keyword>
<dbReference type="GeneTree" id="ENSGT00950000182989"/>
<dbReference type="AlphaFoldDB" id="A0A3Q1FXQ2"/>
<comment type="catalytic activity">
    <reaction evidence="6">
        <text>D-threo-isocitrate + NAD(+) = 2-oxoglutarate + CO2 + NADH</text>
        <dbReference type="Rhea" id="RHEA:23632"/>
        <dbReference type="ChEBI" id="CHEBI:15562"/>
        <dbReference type="ChEBI" id="CHEBI:16526"/>
        <dbReference type="ChEBI" id="CHEBI:16810"/>
        <dbReference type="ChEBI" id="CHEBI:57540"/>
        <dbReference type="ChEBI" id="CHEBI:57945"/>
        <dbReference type="EC" id="1.1.1.41"/>
    </reaction>
    <physiologicalReaction direction="left-to-right" evidence="6">
        <dbReference type="Rhea" id="RHEA:23633"/>
    </physiologicalReaction>
</comment>
<keyword evidence="13" id="KW-1185">Reference proteome</keyword>
<evidence type="ECO:0000256" key="6">
    <source>
        <dbReference type="ARBA" id="ARBA00037023"/>
    </source>
</evidence>
<comment type="similarity">
    <text evidence="1">Belongs to the isocitrate and isopropylmalate dehydrogenases family.</text>
</comment>
<evidence type="ECO:0000256" key="4">
    <source>
        <dbReference type="ARBA" id="ARBA00022532"/>
    </source>
</evidence>
<dbReference type="InParanoid" id="A0A3Q1FXQ2"/>
<reference evidence="12" key="1">
    <citation type="submission" date="2025-08" db="UniProtKB">
        <authorList>
            <consortium name="Ensembl"/>
        </authorList>
    </citation>
    <scope>IDENTIFICATION</scope>
</reference>
<dbReference type="PANTHER" id="PTHR11835">
    <property type="entry name" value="DECARBOXYLATING DEHYDROGENASES-ISOCITRATE, ISOPROPYLMALATE, TARTRATE"/>
    <property type="match status" value="1"/>
</dbReference>
<dbReference type="STRING" id="80966.ENSAPOP00000023176"/>
<organism evidence="12 13">
    <name type="scientific">Acanthochromis polyacanthus</name>
    <name type="common">spiny chromis</name>
    <dbReference type="NCBI Taxonomy" id="80966"/>
    <lineage>
        <taxon>Eukaryota</taxon>
        <taxon>Metazoa</taxon>
        <taxon>Chordata</taxon>
        <taxon>Craniata</taxon>
        <taxon>Vertebrata</taxon>
        <taxon>Euteleostomi</taxon>
        <taxon>Actinopterygii</taxon>
        <taxon>Neopterygii</taxon>
        <taxon>Teleostei</taxon>
        <taxon>Neoteleostei</taxon>
        <taxon>Acanthomorphata</taxon>
        <taxon>Ovalentaria</taxon>
        <taxon>Pomacentridae</taxon>
        <taxon>Acanthochromis</taxon>
    </lineage>
</organism>
<dbReference type="Gene3D" id="3.40.718.10">
    <property type="entry name" value="Isopropylmalate Dehydrogenase"/>
    <property type="match status" value="1"/>
</dbReference>
<evidence type="ECO:0000313" key="12">
    <source>
        <dbReference type="Ensembl" id="ENSAPOP00000023176.1"/>
    </source>
</evidence>
<proteinExistence type="inferred from homology"/>
<evidence type="ECO:0000256" key="7">
    <source>
        <dbReference type="ARBA" id="ARBA00037577"/>
    </source>
</evidence>
<comment type="function">
    <text evidence="7">Catalytic subunit of the enzyme which catalyzes the decarboxylation of isocitrate (ICT) into alpha-ketoglutarate. The heterodimer composed of the alpha (IDH3A) and beta (IDH3B) subunits and the heterodimer composed of the alpha (IDH3A) and gamma (IDH3G) subunits, have considerable basal activity but the full activity of the heterotetramer (containing two subunits of IDH3A, one of IDH3B and one of IDH3G) requires the assembly and cooperative function of both heterodimers.</text>
</comment>